<keyword evidence="5 9" id="KW-0653">Protein transport</keyword>
<name>A0A4Y7LRK2_9CRUS</name>
<keyword evidence="2 9" id="KW-0813">Transport</keyword>
<dbReference type="PANTHER" id="PTHR14083:SF0">
    <property type="entry name" value="YIP1D-INTERACTING FACTOR 1, ISOFORM C"/>
    <property type="match status" value="1"/>
</dbReference>
<feature type="transmembrane region" description="Helical" evidence="9">
    <location>
        <begin position="275"/>
        <end position="292"/>
    </location>
</feature>
<evidence type="ECO:0000313" key="10">
    <source>
        <dbReference type="EMBL" id="SVE69979.1"/>
    </source>
</evidence>
<dbReference type="GO" id="GO:0030134">
    <property type="term" value="C:COPII-coated ER to Golgi transport vesicle"/>
    <property type="evidence" value="ECO:0007669"/>
    <property type="project" value="TreeGrafter"/>
</dbReference>
<feature type="transmembrane region" description="Helical" evidence="9">
    <location>
        <begin position="167"/>
        <end position="187"/>
    </location>
</feature>
<proteinExistence type="evidence at transcript level"/>
<evidence type="ECO:0000256" key="2">
    <source>
        <dbReference type="ARBA" id="ARBA00022448"/>
    </source>
</evidence>
<dbReference type="GO" id="GO:0005789">
    <property type="term" value="C:endoplasmic reticulum membrane"/>
    <property type="evidence" value="ECO:0007669"/>
    <property type="project" value="UniProtKB-SubCell"/>
</dbReference>
<dbReference type="GO" id="GO:0015031">
    <property type="term" value="P:protein transport"/>
    <property type="evidence" value="ECO:0007669"/>
    <property type="project" value="UniProtKB-KW"/>
</dbReference>
<comment type="similarity">
    <text evidence="1 9">Belongs to the YIF1 family.</text>
</comment>
<evidence type="ECO:0000256" key="4">
    <source>
        <dbReference type="ARBA" id="ARBA00022824"/>
    </source>
</evidence>
<evidence type="ECO:0000256" key="5">
    <source>
        <dbReference type="ARBA" id="ARBA00022927"/>
    </source>
</evidence>
<feature type="transmembrane region" description="Helical" evidence="9">
    <location>
        <begin position="207"/>
        <end position="240"/>
    </location>
</feature>
<dbReference type="GO" id="GO:0000139">
    <property type="term" value="C:Golgi membrane"/>
    <property type="evidence" value="ECO:0007669"/>
    <property type="project" value="UniProtKB-SubCell"/>
</dbReference>
<keyword evidence="3 9" id="KW-0812">Transmembrane</keyword>
<dbReference type="AlphaFoldDB" id="A0A4Y7LRK2"/>
<feature type="transmembrane region" description="Helical" evidence="9">
    <location>
        <begin position="134"/>
        <end position="155"/>
    </location>
</feature>
<dbReference type="EMBL" id="LR000360">
    <property type="protein sequence ID" value="SVE69979.1"/>
    <property type="molecule type" value="mRNA"/>
</dbReference>
<evidence type="ECO:0000256" key="8">
    <source>
        <dbReference type="ARBA" id="ARBA00023136"/>
    </source>
</evidence>
<accession>A0A4Y7LRK2</accession>
<dbReference type="PANTHER" id="PTHR14083">
    <property type="entry name" value="YIP1 INTERACTING FACTOR HOMOLOG YIF1 PROTEIN"/>
    <property type="match status" value="1"/>
</dbReference>
<keyword evidence="8 9" id="KW-0472">Membrane</keyword>
<protein>
    <recommendedName>
        <fullName evidence="9">Protein YIF1</fullName>
    </recommendedName>
</protein>
<keyword evidence="6 9" id="KW-1133">Transmembrane helix</keyword>
<comment type="subcellular location">
    <subcellularLocation>
        <location evidence="9">Endoplasmic reticulum membrane</location>
        <topology evidence="9">Multi-pass membrane protein</topology>
    </subcellularLocation>
    <subcellularLocation>
        <location evidence="9">Golgi apparatus membrane</location>
        <topology evidence="9">Multi-pass membrane protein</topology>
    </subcellularLocation>
</comment>
<evidence type="ECO:0000256" key="9">
    <source>
        <dbReference type="RuleBase" id="RU368073"/>
    </source>
</evidence>
<evidence type="ECO:0000256" key="1">
    <source>
        <dbReference type="ARBA" id="ARBA00009727"/>
    </source>
</evidence>
<evidence type="ECO:0000256" key="3">
    <source>
        <dbReference type="ARBA" id="ARBA00022692"/>
    </source>
</evidence>
<dbReference type="GO" id="GO:0005793">
    <property type="term" value="C:endoplasmic reticulum-Golgi intermediate compartment"/>
    <property type="evidence" value="ECO:0007669"/>
    <property type="project" value="UniProtKB-UniRule"/>
</dbReference>
<evidence type="ECO:0000256" key="6">
    <source>
        <dbReference type="ARBA" id="ARBA00022989"/>
    </source>
</evidence>
<organism evidence="10">
    <name type="scientific">Eubosmina coregoni</name>
    <dbReference type="NCBI Taxonomy" id="186181"/>
    <lineage>
        <taxon>Eukaryota</taxon>
        <taxon>Metazoa</taxon>
        <taxon>Ecdysozoa</taxon>
        <taxon>Arthropoda</taxon>
        <taxon>Crustacea</taxon>
        <taxon>Branchiopoda</taxon>
        <taxon>Diplostraca</taxon>
        <taxon>Cladocera</taxon>
        <taxon>Anomopoda</taxon>
        <taxon>Bosminidae</taxon>
        <taxon>Eubosmina</taxon>
    </lineage>
</organism>
<dbReference type="InterPro" id="IPR005578">
    <property type="entry name" value="Yif1_fam"/>
</dbReference>
<dbReference type="Pfam" id="PF03878">
    <property type="entry name" value="YIF1"/>
    <property type="match status" value="1"/>
</dbReference>
<gene>
    <name evidence="10" type="primary">EOG090X0ATU</name>
</gene>
<evidence type="ECO:0000256" key="7">
    <source>
        <dbReference type="ARBA" id="ARBA00023034"/>
    </source>
</evidence>
<reference evidence="10" key="1">
    <citation type="submission" date="2018-08" db="EMBL/GenBank/DDBJ databases">
        <authorList>
            <person name="Cornetti L."/>
        </authorList>
    </citation>
    <scope>NUCLEOTIDE SEQUENCE</scope>
    <source>
        <strain evidence="10">FI-BAL1-1</strain>
    </source>
</reference>
<keyword evidence="4 9" id="KW-0256">Endoplasmic reticulum</keyword>
<comment type="function">
    <text evidence="9">Has a role in transport between endoplasmic reticulum and Golgi.</text>
</comment>
<sequence length="305" mass="34375">MPPPGIYNPAAANNYPNTSMGSYYSPQGVQQPMGMGMDQSNFNIPTQLFQNQAVANAALQYGQSMVGQAKDKIDQELNKYVSASRVKYFFSVDTVYVIKKLILLMFPFTHADWSIKYNPDQPVQPRYELNAPDLYIPVMAFVTYVLMGGVSLGIQERFSPEALGLQASTAMVWAILEVLVIVISLYIMNVQTRLSTFDILAYSSYKYVGMIVAIVVTFVLPSAYHLTLAYVSIAIMFFLIRSLKVQILPEPQQQQQHDPYGHNTSGSGEGSKRRTYLLLLMAAIQPFMMWWLTRHLARPNIIINN</sequence>
<keyword evidence="7 9" id="KW-0333">Golgi apparatus</keyword>
<dbReference type="GO" id="GO:0006888">
    <property type="term" value="P:endoplasmic reticulum to Golgi vesicle-mediated transport"/>
    <property type="evidence" value="ECO:0007669"/>
    <property type="project" value="UniProtKB-UniRule"/>
</dbReference>